<evidence type="ECO:0000256" key="5">
    <source>
        <dbReference type="SAM" id="MobiDB-lite"/>
    </source>
</evidence>
<evidence type="ECO:0000256" key="2">
    <source>
        <dbReference type="ARBA" id="ARBA00022692"/>
    </source>
</evidence>
<dbReference type="AlphaFoldDB" id="A0A6A5RQA9"/>
<dbReference type="PANTHER" id="PTHR46494:SF1">
    <property type="entry name" value="CORA FAMILY METAL ION TRANSPORTER (EUROFUNG)"/>
    <property type="match status" value="1"/>
</dbReference>
<proteinExistence type="predicted"/>
<evidence type="ECO:0000313" key="7">
    <source>
        <dbReference type="EMBL" id="KAF1929849.1"/>
    </source>
</evidence>
<feature type="transmembrane region" description="Helical" evidence="6">
    <location>
        <begin position="558"/>
        <end position="584"/>
    </location>
</feature>
<dbReference type="GO" id="GO:0005886">
    <property type="term" value="C:plasma membrane"/>
    <property type="evidence" value="ECO:0007669"/>
    <property type="project" value="UniProtKB-SubCell"/>
</dbReference>
<dbReference type="GO" id="GO:0050897">
    <property type="term" value="F:cobalt ion binding"/>
    <property type="evidence" value="ECO:0007669"/>
    <property type="project" value="TreeGrafter"/>
</dbReference>
<feature type="region of interest" description="Disordered" evidence="5">
    <location>
        <begin position="1"/>
        <end position="26"/>
    </location>
</feature>
<reference evidence="7" key="1">
    <citation type="journal article" date="2020" name="Stud. Mycol.">
        <title>101 Dothideomycetes genomes: a test case for predicting lifestyles and emergence of pathogens.</title>
        <authorList>
            <person name="Haridas S."/>
            <person name="Albert R."/>
            <person name="Binder M."/>
            <person name="Bloem J."/>
            <person name="Labutti K."/>
            <person name="Salamov A."/>
            <person name="Andreopoulos B."/>
            <person name="Baker S."/>
            <person name="Barry K."/>
            <person name="Bills G."/>
            <person name="Bluhm B."/>
            <person name="Cannon C."/>
            <person name="Castanera R."/>
            <person name="Culley D."/>
            <person name="Daum C."/>
            <person name="Ezra D."/>
            <person name="Gonzalez J."/>
            <person name="Henrissat B."/>
            <person name="Kuo A."/>
            <person name="Liang C."/>
            <person name="Lipzen A."/>
            <person name="Lutzoni F."/>
            <person name="Magnuson J."/>
            <person name="Mondo S."/>
            <person name="Nolan M."/>
            <person name="Ohm R."/>
            <person name="Pangilinan J."/>
            <person name="Park H.-J."/>
            <person name="Ramirez L."/>
            <person name="Alfaro M."/>
            <person name="Sun H."/>
            <person name="Tritt A."/>
            <person name="Yoshinaga Y."/>
            <person name="Zwiers L.-H."/>
            <person name="Turgeon B."/>
            <person name="Goodwin S."/>
            <person name="Spatafora J."/>
            <person name="Crous P."/>
            <person name="Grigoriev I."/>
        </authorList>
    </citation>
    <scope>NUCLEOTIDE SEQUENCE</scope>
    <source>
        <strain evidence="7">CBS 183.55</strain>
    </source>
</reference>
<dbReference type="GeneID" id="54349859"/>
<gene>
    <name evidence="7" type="ORF">M421DRAFT_419616</name>
</gene>
<dbReference type="PANTHER" id="PTHR46494">
    <property type="entry name" value="CORA FAMILY METAL ION TRANSPORTER (EUROFUNG)"/>
    <property type="match status" value="1"/>
</dbReference>
<dbReference type="GO" id="GO:0000287">
    <property type="term" value="F:magnesium ion binding"/>
    <property type="evidence" value="ECO:0007669"/>
    <property type="project" value="TreeGrafter"/>
</dbReference>
<dbReference type="EMBL" id="ML978965">
    <property type="protein sequence ID" value="KAF1929849.1"/>
    <property type="molecule type" value="Genomic_DNA"/>
</dbReference>
<keyword evidence="3 6" id="KW-1133">Transmembrane helix</keyword>
<evidence type="ECO:0000256" key="4">
    <source>
        <dbReference type="ARBA" id="ARBA00023136"/>
    </source>
</evidence>
<dbReference type="Gene3D" id="1.20.58.340">
    <property type="entry name" value="Magnesium transport protein CorA, transmembrane region"/>
    <property type="match status" value="1"/>
</dbReference>
<evidence type="ECO:0000256" key="6">
    <source>
        <dbReference type="SAM" id="Phobius"/>
    </source>
</evidence>
<accession>A0A6A5RQA9</accession>
<dbReference type="InterPro" id="IPR045863">
    <property type="entry name" value="CorA_TM1_TM2"/>
</dbReference>
<feature type="transmembrane region" description="Helical" evidence="6">
    <location>
        <begin position="527"/>
        <end position="546"/>
    </location>
</feature>
<keyword evidence="4 6" id="KW-0472">Membrane</keyword>
<dbReference type="OrthoDB" id="3231000at2759"/>
<protein>
    <submittedName>
        <fullName evidence="7">Uncharacterized protein</fullName>
    </submittedName>
</protein>
<evidence type="ECO:0000313" key="8">
    <source>
        <dbReference type="Proteomes" id="UP000800082"/>
    </source>
</evidence>
<dbReference type="SUPFAM" id="SSF144083">
    <property type="entry name" value="Magnesium transport protein CorA, transmembrane region"/>
    <property type="match status" value="1"/>
</dbReference>
<dbReference type="GO" id="GO:0015087">
    <property type="term" value="F:cobalt ion transmembrane transporter activity"/>
    <property type="evidence" value="ECO:0007669"/>
    <property type="project" value="TreeGrafter"/>
</dbReference>
<dbReference type="GO" id="GO:0015095">
    <property type="term" value="F:magnesium ion transmembrane transporter activity"/>
    <property type="evidence" value="ECO:0007669"/>
    <property type="project" value="TreeGrafter"/>
</dbReference>
<keyword evidence="2 6" id="KW-0812">Transmembrane</keyword>
<sequence length="606" mass="69514">MPSESASISTGPARPIVSNGNPATIDMPTQRQRREIPHSAEYGETYHIGTCYDEDTLKTWDTDDLRDKPYLAHVKALSRTWRPLRHLADFMQVGTSPLHWRYLHFPENQTELKDRRAKTNVTYIEYKPLKDSQPVPVTIDSADKLKTTLAALSHDPPGAPPLRLFIVEDLSTEVIEQLGSRFDVDPLFFREQIEDNVWYNIRDPWAIAPSLTASTKQRSWFRLRNMRLRYHKTGISYENGRQEVNKWNILRRPDNDNNHWAHKDEVQRDAQGDVLKDNKGNLIGKSVVSIMRTRTTIWIGKDKQCGDGIVGIVLVDPTMEEGKPLWHDRTNWLPTTSMGQGAPPLPTSDRSWYKDIVRTTAAFPWFEAELVHEIGPQVLAYPTLYTVCAEWLIVCDYVKTRVSQIEWEVELPEVFREKEKNDLRSKSELIADSLKRLHTWRRHIPVFRDMVTEALQQALPAAARLTSVSAATEPKAFEDIRPDFDRILDNIKELQDRIDRLTAIVTSEINIEDTKQSIEDNHNLARLTWLATIFIPLSFVSAFFSMNESVSALKYTYGWFFLTAIPFTGICLAVAQLAGGGAWGRKTMGKEIKKQGSSFYSKVKFK</sequence>
<evidence type="ECO:0000256" key="3">
    <source>
        <dbReference type="ARBA" id="ARBA00022989"/>
    </source>
</evidence>
<organism evidence="7 8">
    <name type="scientific">Didymella exigua CBS 183.55</name>
    <dbReference type="NCBI Taxonomy" id="1150837"/>
    <lineage>
        <taxon>Eukaryota</taxon>
        <taxon>Fungi</taxon>
        <taxon>Dikarya</taxon>
        <taxon>Ascomycota</taxon>
        <taxon>Pezizomycotina</taxon>
        <taxon>Dothideomycetes</taxon>
        <taxon>Pleosporomycetidae</taxon>
        <taxon>Pleosporales</taxon>
        <taxon>Pleosporineae</taxon>
        <taxon>Didymellaceae</taxon>
        <taxon>Didymella</taxon>
    </lineage>
</organism>
<comment type="subcellular location">
    <subcellularLocation>
        <location evidence="1">Cell membrane</location>
        <topology evidence="1">Multi-pass membrane protein</topology>
    </subcellularLocation>
</comment>
<name>A0A6A5RQA9_9PLEO</name>
<evidence type="ECO:0000256" key="1">
    <source>
        <dbReference type="ARBA" id="ARBA00004651"/>
    </source>
</evidence>
<dbReference type="RefSeq" id="XP_033450097.1">
    <property type="nucleotide sequence ID" value="XM_033592191.1"/>
</dbReference>
<keyword evidence="8" id="KW-1185">Reference proteome</keyword>
<feature type="compositionally biased region" description="Polar residues" evidence="5">
    <location>
        <begin position="1"/>
        <end position="10"/>
    </location>
</feature>
<dbReference type="Proteomes" id="UP000800082">
    <property type="component" value="Unassembled WGS sequence"/>
</dbReference>
<dbReference type="InterPro" id="IPR002523">
    <property type="entry name" value="MgTranspt_CorA/ZnTranspt_ZntB"/>
</dbReference>
<dbReference type="Pfam" id="PF01544">
    <property type="entry name" value="CorA"/>
    <property type="match status" value="1"/>
</dbReference>